<gene>
    <name evidence="2" type="ORF">TM448A03084_0004</name>
</gene>
<dbReference type="AlphaFoldDB" id="A0A6H1ZZV2"/>
<dbReference type="EMBL" id="MT144379">
    <property type="protein sequence ID" value="QJA52931.1"/>
    <property type="molecule type" value="Genomic_DNA"/>
</dbReference>
<accession>A0A6H1ZZV2</accession>
<keyword evidence="1" id="KW-1133">Transmembrane helix</keyword>
<sequence>MTKGKVASFTIVLLFLLGVFALFLMTGYERVGIVVLVLLLLVGYSVYSFSQLDQHGSKED</sequence>
<evidence type="ECO:0000256" key="1">
    <source>
        <dbReference type="SAM" id="Phobius"/>
    </source>
</evidence>
<protein>
    <submittedName>
        <fullName evidence="2">Uncharacterized protein</fullName>
    </submittedName>
</protein>
<feature type="transmembrane region" description="Helical" evidence="1">
    <location>
        <begin position="31"/>
        <end position="49"/>
    </location>
</feature>
<keyword evidence="1" id="KW-0812">Transmembrane</keyword>
<reference evidence="2" key="1">
    <citation type="submission" date="2020-03" db="EMBL/GenBank/DDBJ databases">
        <title>The deep terrestrial virosphere.</title>
        <authorList>
            <person name="Holmfeldt K."/>
            <person name="Nilsson E."/>
            <person name="Simone D."/>
            <person name="Lopez-Fernandez M."/>
            <person name="Wu X."/>
            <person name="de Brujin I."/>
            <person name="Lundin D."/>
            <person name="Andersson A."/>
            <person name="Bertilsson S."/>
            <person name="Dopson M."/>
        </authorList>
    </citation>
    <scope>NUCLEOTIDE SEQUENCE</scope>
    <source>
        <strain evidence="2">TM448A03084</strain>
    </source>
</reference>
<proteinExistence type="predicted"/>
<organism evidence="2">
    <name type="scientific">viral metagenome</name>
    <dbReference type="NCBI Taxonomy" id="1070528"/>
    <lineage>
        <taxon>unclassified sequences</taxon>
        <taxon>metagenomes</taxon>
        <taxon>organismal metagenomes</taxon>
    </lineage>
</organism>
<evidence type="ECO:0000313" key="2">
    <source>
        <dbReference type="EMBL" id="QJA52931.1"/>
    </source>
</evidence>
<name>A0A6H1ZZV2_9ZZZZ</name>
<keyword evidence="1" id="KW-0472">Membrane</keyword>